<dbReference type="PANTHER" id="PTHR31373:SF17">
    <property type="entry name" value="OS06G0652100 PROTEIN"/>
    <property type="match status" value="1"/>
</dbReference>
<feature type="region of interest" description="Disordered" evidence="1">
    <location>
        <begin position="1"/>
        <end position="26"/>
    </location>
</feature>
<protein>
    <submittedName>
        <fullName evidence="4">Uncharacterized protein</fullName>
    </submittedName>
</protein>
<dbReference type="AlphaFoldDB" id="A0A835II27"/>
<accession>A0A835II27</accession>
<dbReference type="Proteomes" id="UP000631114">
    <property type="component" value="Unassembled WGS sequence"/>
</dbReference>
<dbReference type="Pfam" id="PF11443">
    <property type="entry name" value="DUF2828"/>
    <property type="match status" value="1"/>
</dbReference>
<gene>
    <name evidence="4" type="ORF">IFM89_006557</name>
</gene>
<proteinExistence type="predicted"/>
<dbReference type="InterPro" id="IPR056690">
    <property type="entry name" value="DUF7788"/>
</dbReference>
<dbReference type="PIRSF" id="PIRSF015417">
    <property type="entry name" value="T31B5_30_vWA"/>
    <property type="match status" value="1"/>
</dbReference>
<dbReference type="PANTHER" id="PTHR31373">
    <property type="entry name" value="OS06G0652100 PROTEIN"/>
    <property type="match status" value="1"/>
</dbReference>
<evidence type="ECO:0000313" key="5">
    <source>
        <dbReference type="Proteomes" id="UP000631114"/>
    </source>
</evidence>
<feature type="domain" description="DUF2828" evidence="2">
    <location>
        <begin position="3"/>
        <end position="227"/>
    </location>
</feature>
<dbReference type="InterPro" id="IPR011205">
    <property type="entry name" value="UCP015417_vWA"/>
</dbReference>
<organism evidence="4 5">
    <name type="scientific">Coptis chinensis</name>
    <dbReference type="NCBI Taxonomy" id="261450"/>
    <lineage>
        <taxon>Eukaryota</taxon>
        <taxon>Viridiplantae</taxon>
        <taxon>Streptophyta</taxon>
        <taxon>Embryophyta</taxon>
        <taxon>Tracheophyta</taxon>
        <taxon>Spermatophyta</taxon>
        <taxon>Magnoliopsida</taxon>
        <taxon>Ranunculales</taxon>
        <taxon>Ranunculaceae</taxon>
        <taxon>Coptidoideae</taxon>
        <taxon>Coptis</taxon>
    </lineage>
</organism>
<reference evidence="4 5" key="1">
    <citation type="submission" date="2020-10" db="EMBL/GenBank/DDBJ databases">
        <title>The Coptis chinensis genome and diversification of protoberbering-type alkaloids.</title>
        <authorList>
            <person name="Wang B."/>
            <person name="Shu S."/>
            <person name="Song C."/>
            <person name="Liu Y."/>
        </authorList>
    </citation>
    <scope>NUCLEOTIDE SEQUENCE [LARGE SCALE GENOMIC DNA]</scope>
    <source>
        <strain evidence="4">HL-2020</strain>
        <tissue evidence="4">Leaf</tissue>
    </source>
</reference>
<dbReference type="InterPro" id="IPR058580">
    <property type="entry name" value="DUF2828"/>
</dbReference>
<dbReference type="OrthoDB" id="1710356at2759"/>
<evidence type="ECO:0000313" key="4">
    <source>
        <dbReference type="EMBL" id="KAF9619370.1"/>
    </source>
</evidence>
<evidence type="ECO:0000259" key="3">
    <source>
        <dbReference type="Pfam" id="PF25043"/>
    </source>
</evidence>
<sequence length="298" mass="34109">MKKAEIEKKSARDLRKENGVKKARKAMDRYSRDPDFRFLHDQISQVFADELVSDMKSMKANQFGNISLASKWCPSLDSAFDKTTLLCESIARKVFPQNLYPEYEGVEEAHYAYRIRDRFRKEVLVPLRRILELPELYMSSKRWNVLPYSRVPSVAMTHYKKHFLKHDEVRFNEFLGKVEKGEAKIAAGALLPHEIIKSLTDGEQDAGQVAELQWKRMVSDLSEKGKLKNCIAVCDVSGSMDGTPMEVCVALGLLLSELSEHPWNGKVITFSAKPQLHKIEGNDLHSKTDSLFDEWNGE</sequence>
<dbReference type="EMBL" id="JADFTS010000002">
    <property type="protein sequence ID" value="KAF9619370.1"/>
    <property type="molecule type" value="Genomic_DNA"/>
</dbReference>
<keyword evidence="5" id="KW-1185">Reference proteome</keyword>
<evidence type="ECO:0000259" key="2">
    <source>
        <dbReference type="Pfam" id="PF11443"/>
    </source>
</evidence>
<comment type="caution">
    <text evidence="4">The sequence shown here is derived from an EMBL/GenBank/DDBJ whole genome shotgun (WGS) entry which is preliminary data.</text>
</comment>
<dbReference type="Pfam" id="PF25043">
    <property type="entry name" value="DUF7788"/>
    <property type="match status" value="1"/>
</dbReference>
<evidence type="ECO:0000256" key="1">
    <source>
        <dbReference type="SAM" id="MobiDB-lite"/>
    </source>
</evidence>
<name>A0A835II27_9MAGN</name>
<feature type="domain" description="DUF7788" evidence="3">
    <location>
        <begin position="229"/>
        <end position="291"/>
    </location>
</feature>